<organism evidence="11 12">
    <name type="scientific">Paraglaciecola polaris LMG 21857</name>
    <dbReference type="NCBI Taxonomy" id="1129793"/>
    <lineage>
        <taxon>Bacteria</taxon>
        <taxon>Pseudomonadati</taxon>
        <taxon>Pseudomonadota</taxon>
        <taxon>Gammaproteobacteria</taxon>
        <taxon>Alteromonadales</taxon>
        <taxon>Alteromonadaceae</taxon>
        <taxon>Paraglaciecola</taxon>
    </lineage>
</organism>
<protein>
    <recommendedName>
        <fullName evidence="2">histidine kinase</fullName>
        <ecNumber evidence="2">2.7.13.3</ecNumber>
    </recommendedName>
</protein>
<dbReference type="PROSITE" id="PS50113">
    <property type="entry name" value="PAC"/>
    <property type="match status" value="1"/>
</dbReference>
<dbReference type="InterPro" id="IPR035965">
    <property type="entry name" value="PAS-like_dom_sf"/>
</dbReference>
<dbReference type="InterPro" id="IPR003661">
    <property type="entry name" value="HisK_dim/P_dom"/>
</dbReference>
<keyword evidence="12" id="KW-1185">Reference proteome</keyword>
<dbReference type="CDD" id="cd00130">
    <property type="entry name" value="PAS"/>
    <property type="match status" value="1"/>
</dbReference>
<dbReference type="SMART" id="SM00388">
    <property type="entry name" value="HisKA"/>
    <property type="match status" value="1"/>
</dbReference>
<dbReference type="InterPro" id="IPR004358">
    <property type="entry name" value="Sig_transdc_His_kin-like_C"/>
</dbReference>
<dbReference type="STRING" id="1129793.GPLA_3665"/>
<dbReference type="PROSITE" id="PS50110">
    <property type="entry name" value="RESPONSE_REGULATORY"/>
    <property type="match status" value="1"/>
</dbReference>
<evidence type="ECO:0000259" key="7">
    <source>
        <dbReference type="PROSITE" id="PS50109"/>
    </source>
</evidence>
<dbReference type="GO" id="GO:0000155">
    <property type="term" value="F:phosphorelay sensor kinase activity"/>
    <property type="evidence" value="ECO:0007669"/>
    <property type="project" value="InterPro"/>
</dbReference>
<dbReference type="Gene3D" id="3.40.50.2300">
    <property type="match status" value="1"/>
</dbReference>
<reference evidence="12" key="1">
    <citation type="journal article" date="2014" name="Environ. Microbiol.">
        <title>Comparative genomics of the marine bacterial genus Glaciecola reveals the high degree of genomic diversity and genomic characteristic for cold adaptation.</title>
        <authorList>
            <person name="Qin Q.L."/>
            <person name="Xie B.B."/>
            <person name="Yu Y."/>
            <person name="Shu Y.L."/>
            <person name="Rong J.C."/>
            <person name="Zhang Y.J."/>
            <person name="Zhao D.L."/>
            <person name="Chen X.L."/>
            <person name="Zhang X.Y."/>
            <person name="Chen B."/>
            <person name="Zhou B.C."/>
            <person name="Zhang Y.Z."/>
        </authorList>
    </citation>
    <scope>NUCLEOTIDE SEQUENCE [LARGE SCALE GENOMIC DNA]</scope>
    <source>
        <strain evidence="12">LMG 21857</strain>
    </source>
</reference>
<dbReference type="AlphaFoldDB" id="K7AGZ9"/>
<dbReference type="PROSITE" id="PS50112">
    <property type="entry name" value="PAS"/>
    <property type="match status" value="1"/>
</dbReference>
<dbReference type="Pfam" id="PF02518">
    <property type="entry name" value="HATPase_c"/>
    <property type="match status" value="1"/>
</dbReference>
<evidence type="ECO:0000259" key="10">
    <source>
        <dbReference type="PROSITE" id="PS50113"/>
    </source>
</evidence>
<dbReference type="EMBL" id="BAER01000113">
    <property type="protein sequence ID" value="GAC34550.1"/>
    <property type="molecule type" value="Genomic_DNA"/>
</dbReference>
<dbReference type="InterPro" id="IPR000014">
    <property type="entry name" value="PAS"/>
</dbReference>
<dbReference type="PRINTS" id="PR00344">
    <property type="entry name" value="BCTRLSENSOR"/>
</dbReference>
<dbReference type="PANTHER" id="PTHR43547:SF2">
    <property type="entry name" value="HYBRID SIGNAL TRANSDUCTION HISTIDINE KINASE C"/>
    <property type="match status" value="1"/>
</dbReference>
<comment type="caution">
    <text evidence="11">The sequence shown here is derived from an EMBL/GenBank/DDBJ whole genome shotgun (WGS) entry which is preliminary data.</text>
</comment>
<dbReference type="InterPro" id="IPR001610">
    <property type="entry name" value="PAC"/>
</dbReference>
<dbReference type="InterPro" id="IPR011006">
    <property type="entry name" value="CheY-like_superfamily"/>
</dbReference>
<dbReference type="InterPro" id="IPR003594">
    <property type="entry name" value="HATPase_dom"/>
</dbReference>
<evidence type="ECO:0000259" key="8">
    <source>
        <dbReference type="PROSITE" id="PS50110"/>
    </source>
</evidence>
<dbReference type="SUPFAM" id="SSF55785">
    <property type="entry name" value="PYP-like sensor domain (PAS domain)"/>
    <property type="match status" value="1"/>
</dbReference>
<dbReference type="EC" id="2.7.13.3" evidence="2"/>
<dbReference type="GO" id="GO:0005886">
    <property type="term" value="C:plasma membrane"/>
    <property type="evidence" value="ECO:0007669"/>
    <property type="project" value="UniProtKB-ARBA"/>
</dbReference>
<dbReference type="Pfam" id="PF08447">
    <property type="entry name" value="PAS_3"/>
    <property type="match status" value="1"/>
</dbReference>
<name>K7AGZ9_9ALTE</name>
<evidence type="ECO:0000256" key="6">
    <source>
        <dbReference type="PROSITE-ProRule" id="PRU00169"/>
    </source>
</evidence>
<dbReference type="FunFam" id="3.30.565.10:FF:000006">
    <property type="entry name" value="Sensor histidine kinase WalK"/>
    <property type="match status" value="1"/>
</dbReference>
<feature type="domain" description="Response regulatory" evidence="8">
    <location>
        <begin position="481"/>
        <end position="597"/>
    </location>
</feature>
<dbReference type="InterPro" id="IPR005467">
    <property type="entry name" value="His_kinase_dom"/>
</dbReference>
<comment type="catalytic activity">
    <reaction evidence="1">
        <text>ATP + protein L-histidine = ADP + protein N-phospho-L-histidine.</text>
        <dbReference type="EC" id="2.7.13.3"/>
    </reaction>
</comment>
<dbReference type="Gene3D" id="3.30.450.20">
    <property type="entry name" value="PAS domain"/>
    <property type="match status" value="1"/>
</dbReference>
<dbReference type="InterPro" id="IPR001789">
    <property type="entry name" value="Sig_transdc_resp-reg_receiver"/>
</dbReference>
<dbReference type="Gene3D" id="1.10.287.130">
    <property type="match status" value="1"/>
</dbReference>
<dbReference type="InterPro" id="IPR036097">
    <property type="entry name" value="HisK_dim/P_sf"/>
</dbReference>
<dbReference type="Gene3D" id="3.30.565.10">
    <property type="entry name" value="Histidine kinase-like ATPase, C-terminal domain"/>
    <property type="match status" value="1"/>
</dbReference>
<evidence type="ECO:0000313" key="12">
    <source>
        <dbReference type="Proteomes" id="UP000006322"/>
    </source>
</evidence>
<dbReference type="SUPFAM" id="SSF52172">
    <property type="entry name" value="CheY-like"/>
    <property type="match status" value="1"/>
</dbReference>
<dbReference type="SMART" id="SM00387">
    <property type="entry name" value="HATPase_c"/>
    <property type="match status" value="1"/>
</dbReference>
<feature type="domain" description="PAC" evidence="10">
    <location>
        <begin position="172"/>
        <end position="224"/>
    </location>
</feature>
<keyword evidence="3 6" id="KW-0597">Phosphoprotein</keyword>
<dbReference type="InterPro" id="IPR013655">
    <property type="entry name" value="PAS_fold_3"/>
</dbReference>
<evidence type="ECO:0000256" key="1">
    <source>
        <dbReference type="ARBA" id="ARBA00000085"/>
    </source>
</evidence>
<evidence type="ECO:0000313" key="11">
    <source>
        <dbReference type="EMBL" id="GAC34550.1"/>
    </source>
</evidence>
<dbReference type="SUPFAM" id="SSF55874">
    <property type="entry name" value="ATPase domain of HSP90 chaperone/DNA topoisomerase II/histidine kinase"/>
    <property type="match status" value="1"/>
</dbReference>
<evidence type="ECO:0000259" key="9">
    <source>
        <dbReference type="PROSITE" id="PS50112"/>
    </source>
</evidence>
<dbReference type="SUPFAM" id="SSF47384">
    <property type="entry name" value="Homodimeric domain of signal transducing histidine kinase"/>
    <property type="match status" value="1"/>
</dbReference>
<dbReference type="NCBIfam" id="TIGR00229">
    <property type="entry name" value="sensory_box"/>
    <property type="match status" value="1"/>
</dbReference>
<dbReference type="SMART" id="SM00448">
    <property type="entry name" value="REC"/>
    <property type="match status" value="1"/>
</dbReference>
<keyword evidence="5" id="KW-0418">Kinase</keyword>
<feature type="domain" description="PAS" evidence="9">
    <location>
        <begin position="97"/>
        <end position="169"/>
    </location>
</feature>
<evidence type="ECO:0000256" key="2">
    <source>
        <dbReference type="ARBA" id="ARBA00012438"/>
    </source>
</evidence>
<feature type="modified residue" description="4-aspartylphosphate" evidence="6">
    <location>
        <position position="530"/>
    </location>
</feature>
<dbReference type="CDD" id="cd00075">
    <property type="entry name" value="HATPase"/>
    <property type="match status" value="1"/>
</dbReference>
<dbReference type="InterPro" id="IPR036890">
    <property type="entry name" value="HATPase_C_sf"/>
</dbReference>
<dbReference type="Proteomes" id="UP000006322">
    <property type="component" value="Unassembled WGS sequence"/>
</dbReference>
<gene>
    <name evidence="11" type="ORF">GPLA_3665</name>
</gene>
<dbReference type="SMART" id="SM00086">
    <property type="entry name" value="PAC"/>
    <property type="match status" value="1"/>
</dbReference>
<proteinExistence type="predicted"/>
<dbReference type="Pfam" id="PF00072">
    <property type="entry name" value="Response_reg"/>
    <property type="match status" value="1"/>
</dbReference>
<dbReference type="CDD" id="cd00082">
    <property type="entry name" value="HisKA"/>
    <property type="match status" value="1"/>
</dbReference>
<evidence type="ECO:0000256" key="3">
    <source>
        <dbReference type="ARBA" id="ARBA00022553"/>
    </source>
</evidence>
<dbReference type="CDD" id="cd17580">
    <property type="entry name" value="REC_2_DhkD-like"/>
    <property type="match status" value="1"/>
</dbReference>
<feature type="domain" description="Histidine kinase" evidence="7">
    <location>
        <begin position="242"/>
        <end position="460"/>
    </location>
</feature>
<dbReference type="PANTHER" id="PTHR43547">
    <property type="entry name" value="TWO-COMPONENT HISTIDINE KINASE"/>
    <property type="match status" value="1"/>
</dbReference>
<accession>K7AGZ9</accession>
<sequence length="598" mass="67018">MFTIGGRFFHHTHWAPLLQLQGSVSEVQMDLVTSDGKTLPMLINVSRQKHGDSQFDQLAFFVATERKNYERELISARKSVEESLASLHTSQEELQESRDILSIAIRSARMGVWTQDIKSGEVWWTPELQQLTGWTDKEIWATPEQFYNLIHPDDLSSFATALQNSIDTKSDFDIQFRLKHSDASWLAMEGRGHATYSETGEALTIVGVIMDVSERKATERELHQLNQQLSIADRRKDEFLATLGHELRNPLAPIRNVLEIMRLKETEDSFMHWSREMIERHISQMTHLVDDLMEASRISQGRLELRMRNIDIADPMQSAIESTQSIMDKSKHTLTVTRPESPIFVEADTTRLTQIIANLLNNAGKYTPDGGDISLSAFQQGNEVVLSVKDSGMGIPPEQLTNVFNMFSQLTPALEHAQGGLGIGLALVHGLVKLHDGSIVAHSEGDGKGSEFIVRLPISRAPIEITPIVEKPIDLVTDSKRILVIEDNIDAAESLSMLLEFSGHSTRIAHSGMDGIIAAEEFCPDVILLDIGLPDINGYQVAQHIRQQTWGKDIFLIAATGWGQDKDKALAKEAGFDKHLIKPINFQDLKSLLQKINR</sequence>
<dbReference type="PROSITE" id="PS50109">
    <property type="entry name" value="HIS_KIN"/>
    <property type="match status" value="1"/>
</dbReference>
<dbReference type="InterPro" id="IPR000700">
    <property type="entry name" value="PAS-assoc_C"/>
</dbReference>
<dbReference type="Pfam" id="PF00512">
    <property type="entry name" value="HisKA"/>
    <property type="match status" value="1"/>
</dbReference>
<evidence type="ECO:0000256" key="4">
    <source>
        <dbReference type="ARBA" id="ARBA00022679"/>
    </source>
</evidence>
<evidence type="ECO:0000256" key="5">
    <source>
        <dbReference type="ARBA" id="ARBA00022777"/>
    </source>
</evidence>
<keyword evidence="4" id="KW-0808">Transferase</keyword>